<name>A0A9P5DU93_9HYPO</name>
<dbReference type="Proteomes" id="UP000730481">
    <property type="component" value="Unassembled WGS sequence"/>
</dbReference>
<evidence type="ECO:0000256" key="1">
    <source>
        <dbReference type="SAM" id="Phobius"/>
    </source>
</evidence>
<proteinExistence type="predicted"/>
<protein>
    <submittedName>
        <fullName evidence="2">Uncharacterized protein</fullName>
    </submittedName>
</protein>
<dbReference type="EMBL" id="PVQB02000417">
    <property type="protein sequence ID" value="KAF4337436.1"/>
    <property type="molecule type" value="Genomic_DNA"/>
</dbReference>
<keyword evidence="3" id="KW-1185">Reference proteome</keyword>
<comment type="caution">
    <text evidence="2">The sequence shown here is derived from an EMBL/GenBank/DDBJ whole genome shotgun (WGS) entry which is preliminary data.</text>
</comment>
<evidence type="ECO:0000313" key="2">
    <source>
        <dbReference type="EMBL" id="KAF4337436.1"/>
    </source>
</evidence>
<dbReference type="AlphaFoldDB" id="A0A9P5DU93"/>
<evidence type="ECO:0000313" key="3">
    <source>
        <dbReference type="Proteomes" id="UP000730481"/>
    </source>
</evidence>
<feature type="transmembrane region" description="Helical" evidence="1">
    <location>
        <begin position="191"/>
        <end position="216"/>
    </location>
</feature>
<organism evidence="2 3">
    <name type="scientific">Fusarium beomiforme</name>
    <dbReference type="NCBI Taxonomy" id="44412"/>
    <lineage>
        <taxon>Eukaryota</taxon>
        <taxon>Fungi</taxon>
        <taxon>Dikarya</taxon>
        <taxon>Ascomycota</taxon>
        <taxon>Pezizomycotina</taxon>
        <taxon>Sordariomycetes</taxon>
        <taxon>Hypocreomycetidae</taxon>
        <taxon>Hypocreales</taxon>
        <taxon>Nectriaceae</taxon>
        <taxon>Fusarium</taxon>
        <taxon>Fusarium burgessii species complex</taxon>
    </lineage>
</organism>
<gene>
    <name evidence="2" type="ORF">FBEOM_8684</name>
</gene>
<reference evidence="2" key="2">
    <citation type="submission" date="2020-02" db="EMBL/GenBank/DDBJ databases">
        <title>Identification and distribution of gene clusters putatively required for synthesis of sphingolipid metabolism inhibitors in phylogenetically diverse species of the filamentous fungus Fusarium.</title>
        <authorList>
            <person name="Kim H.-S."/>
            <person name="Busman M."/>
            <person name="Brown D.W."/>
            <person name="Divon H."/>
            <person name="Uhlig S."/>
            <person name="Proctor R.H."/>
        </authorList>
    </citation>
    <scope>NUCLEOTIDE SEQUENCE</scope>
    <source>
        <strain evidence="2">NRRL 25174</strain>
    </source>
</reference>
<sequence length="744" mass="82564">MGPVVSTGSPIYHANTSHNDPSGYGYFNFGKPAPIPMNVEFESREHLMYQNTQTGFVQRHVQRQPLRRRLGKMGISITVLATIINLALCYLLLYLWQGAEKARNRQTRGEVWDKIVFDGYATQVVTICSAGIRVSMAFQIGLTAASMAAVILETAGSRLSDLARLSISRAFITHASPWEILLITKRDKTTILPCVILFLILALSLVMTFTSTILLFDFKTMPIAAPKIIQSITVGFDITKDTTVESGISYWQSKPAANWRFAETRPPKENQTLLAPKDVADTGDIYRAMIPMENYDDRTSLEYYSGPTIVGNLRTACVGPAFNNATLEYINTGKNATAGLYLQAEFDSSTGWESGPSINGTHAARISCRINNEWDSTIDSKSWPLSFCSFDAKELSPSNKSLTNPLSRRPYAFHPVLLLNSSHILNELKQSFDEKTKTWNDVTIPRSLQMSKSERDGPWTTAISNNGTQLFQASVCFLTQSTPLLYNVSMKGRPIPSEPTSLAVPKTKSGTSVLKQLGIGVSPSNLEARGLLNLEIHDGPFSMVTSGNEEWDESVYRMIHSMLFEYSISGGWTFNNAALVGWFDTVANWPAHPEHSHLIQSVLQETNDPAQAVQALFFRFYQMIYHDILPYFTQQQSVTTVNAKQILIPSQRTGLIIVLSGVILHLALTLITVAMFIASTKCSLLGNAWYAVAQIVSPETSVVIETVSNNGMRDVDVAKWAKATGSNEHVYGFETCVDNRIRRR</sequence>
<feature type="transmembrane region" description="Helical" evidence="1">
    <location>
        <begin position="654"/>
        <end position="678"/>
    </location>
</feature>
<accession>A0A9P5DU93</accession>
<reference evidence="2" key="1">
    <citation type="journal article" date="2017" name="Mycologia">
        <title>Fusarium algeriense, sp. nov., a novel toxigenic crown rot pathogen of durum wheat from Algeria is nested in the Fusarium burgessii species complex.</title>
        <authorList>
            <person name="Laraba I."/>
            <person name="Keddad A."/>
            <person name="Boureghda H."/>
            <person name="Abdallah N."/>
            <person name="Vaughan M.M."/>
            <person name="Proctor R.H."/>
            <person name="Busman M."/>
            <person name="O'Donnell K."/>
        </authorList>
    </citation>
    <scope>NUCLEOTIDE SEQUENCE</scope>
    <source>
        <strain evidence="2">NRRL 25174</strain>
    </source>
</reference>
<keyword evidence="1" id="KW-0812">Transmembrane</keyword>
<keyword evidence="1" id="KW-0472">Membrane</keyword>
<feature type="transmembrane region" description="Helical" evidence="1">
    <location>
        <begin position="73"/>
        <end position="96"/>
    </location>
</feature>
<dbReference type="OrthoDB" id="5428040at2759"/>
<keyword evidence="1" id="KW-1133">Transmembrane helix</keyword>